<dbReference type="OrthoDB" id="1738112at2759"/>
<dbReference type="EMBL" id="JACGCM010002840">
    <property type="protein sequence ID" value="KAF6134462.1"/>
    <property type="molecule type" value="Genomic_DNA"/>
</dbReference>
<sequence length="148" mass="16727">MSSAFMKNFIHILHVFVKTSIEADFVEKRIFARSRNQTNNAPLNPTTVVNPPANTYKNHPPNQIPPQITNMSLMLPYSHVDCSLRASAGQAEGFGRFAIGGLHGPVYCVTTLAGHPSLSLKNLMLSLIRYELNWYLFLRVFELNFIMF</sequence>
<dbReference type="Proteomes" id="UP000541444">
    <property type="component" value="Unassembled WGS sequence"/>
</dbReference>
<organism evidence="1 2">
    <name type="scientific">Kingdonia uniflora</name>
    <dbReference type="NCBI Taxonomy" id="39325"/>
    <lineage>
        <taxon>Eukaryota</taxon>
        <taxon>Viridiplantae</taxon>
        <taxon>Streptophyta</taxon>
        <taxon>Embryophyta</taxon>
        <taxon>Tracheophyta</taxon>
        <taxon>Spermatophyta</taxon>
        <taxon>Magnoliopsida</taxon>
        <taxon>Ranunculales</taxon>
        <taxon>Circaeasteraceae</taxon>
        <taxon>Kingdonia</taxon>
    </lineage>
</organism>
<comment type="caution">
    <text evidence="1">The sequence shown here is derived from an EMBL/GenBank/DDBJ whole genome shotgun (WGS) entry which is preliminary data.</text>
</comment>
<gene>
    <name evidence="1" type="ORF">GIB67_011888</name>
</gene>
<evidence type="ECO:0000313" key="2">
    <source>
        <dbReference type="Proteomes" id="UP000541444"/>
    </source>
</evidence>
<keyword evidence="2" id="KW-1185">Reference proteome</keyword>
<evidence type="ECO:0000313" key="1">
    <source>
        <dbReference type="EMBL" id="KAF6134462.1"/>
    </source>
</evidence>
<protein>
    <submittedName>
        <fullName evidence="1">Uncharacterized protein</fullName>
    </submittedName>
</protein>
<reference evidence="1 2" key="1">
    <citation type="journal article" date="2020" name="IScience">
        <title>Genome Sequencing of the Endangered Kingdonia uniflora (Circaeasteraceae, Ranunculales) Reveals Potential Mechanisms of Evolutionary Specialization.</title>
        <authorList>
            <person name="Sun Y."/>
            <person name="Deng T."/>
            <person name="Zhang A."/>
            <person name="Moore M.J."/>
            <person name="Landis J.B."/>
            <person name="Lin N."/>
            <person name="Zhang H."/>
            <person name="Zhang X."/>
            <person name="Huang J."/>
            <person name="Zhang X."/>
            <person name="Sun H."/>
            <person name="Wang H."/>
        </authorList>
    </citation>
    <scope>NUCLEOTIDE SEQUENCE [LARGE SCALE GENOMIC DNA]</scope>
    <source>
        <strain evidence="1">TB1705</strain>
        <tissue evidence="1">Leaf</tissue>
    </source>
</reference>
<accession>A0A7J7KVX3</accession>
<proteinExistence type="predicted"/>
<name>A0A7J7KVX3_9MAGN</name>
<dbReference type="AlphaFoldDB" id="A0A7J7KVX3"/>